<dbReference type="UniPathway" id="UPA00051">
    <property type="reaction ID" value="UER00074"/>
</dbReference>
<comment type="subunit">
    <text evidence="1 7">Homodimer.</text>
</comment>
<dbReference type="NCBIfam" id="NF001209">
    <property type="entry name" value="PRK00175.1"/>
    <property type="match status" value="1"/>
</dbReference>
<evidence type="ECO:0000256" key="2">
    <source>
        <dbReference type="ARBA" id="ARBA00022490"/>
    </source>
</evidence>
<feature type="domain" description="AB hydrolase-1" evidence="9">
    <location>
        <begin position="43"/>
        <end position="320"/>
    </location>
</feature>
<keyword evidence="6 7" id="KW-0012">Acyltransferase</keyword>
<dbReference type="InterPro" id="IPR029058">
    <property type="entry name" value="AB_hydrolase_fold"/>
</dbReference>
<protein>
    <recommendedName>
        <fullName evidence="7">Homoserine O-acetyltransferase</fullName>
        <shortName evidence="7">HAT</shortName>
        <ecNumber evidence="7">2.3.1.31</ecNumber>
    </recommendedName>
    <alternativeName>
        <fullName evidence="7">Homoserine transacetylase</fullName>
        <shortName evidence="7">HTA</shortName>
    </alternativeName>
</protein>
<organism evidence="10 11">
    <name type="scientific">Texcoconibacillus texcoconensis</name>
    <dbReference type="NCBI Taxonomy" id="1095777"/>
    <lineage>
        <taxon>Bacteria</taxon>
        <taxon>Bacillati</taxon>
        <taxon>Bacillota</taxon>
        <taxon>Bacilli</taxon>
        <taxon>Bacillales</taxon>
        <taxon>Bacillaceae</taxon>
        <taxon>Texcoconibacillus</taxon>
    </lineage>
</organism>
<evidence type="ECO:0000256" key="7">
    <source>
        <dbReference type="HAMAP-Rule" id="MF_00296"/>
    </source>
</evidence>
<dbReference type="InterPro" id="IPR000073">
    <property type="entry name" value="AB_hydrolase_1"/>
</dbReference>
<dbReference type="NCBIfam" id="TIGR01392">
    <property type="entry name" value="homoserO_Ac_trn"/>
    <property type="match status" value="1"/>
</dbReference>
<dbReference type="GO" id="GO:0005737">
    <property type="term" value="C:cytoplasm"/>
    <property type="evidence" value="ECO:0007669"/>
    <property type="project" value="UniProtKB-SubCell"/>
</dbReference>
<comment type="caution">
    <text evidence="7">Lacks conserved residue(s) required for the propagation of feature annotation.</text>
</comment>
<feature type="active site" evidence="7 8">
    <location>
        <position position="339"/>
    </location>
</feature>
<dbReference type="GO" id="GO:0009086">
    <property type="term" value="P:methionine biosynthetic process"/>
    <property type="evidence" value="ECO:0007669"/>
    <property type="project" value="UniProtKB-UniRule"/>
</dbReference>
<dbReference type="SUPFAM" id="SSF53474">
    <property type="entry name" value="alpha/beta-Hydrolases"/>
    <property type="match status" value="1"/>
</dbReference>
<comment type="catalytic activity">
    <reaction evidence="7">
        <text>L-homoserine + acetyl-CoA = O-acetyl-L-homoserine + CoA</text>
        <dbReference type="Rhea" id="RHEA:13701"/>
        <dbReference type="ChEBI" id="CHEBI:57287"/>
        <dbReference type="ChEBI" id="CHEBI:57288"/>
        <dbReference type="ChEBI" id="CHEBI:57476"/>
        <dbReference type="ChEBI" id="CHEBI:57716"/>
        <dbReference type="EC" id="2.3.1.31"/>
    </reaction>
</comment>
<gene>
    <name evidence="7" type="primary">metXA</name>
    <name evidence="10" type="ORF">HNQ41_000990</name>
</gene>
<comment type="similarity">
    <text evidence="7">Belongs to the AB hydrolase superfamily. MetX family.</text>
</comment>
<feature type="active site" description="Nucleophile" evidence="7 8">
    <location>
        <position position="145"/>
    </location>
</feature>
<comment type="function">
    <text evidence="7">Transfers an acetyl group from acetyl-CoA to L-homoserine, forming acetyl-L-homoserine.</text>
</comment>
<evidence type="ECO:0000256" key="4">
    <source>
        <dbReference type="ARBA" id="ARBA00022679"/>
    </source>
</evidence>
<comment type="pathway">
    <text evidence="7">Amino-acid biosynthesis; L-methionine biosynthesis via de novo pathway; O-acetyl-L-homoserine from L-homoserine: step 1/1.</text>
</comment>
<keyword evidence="2 7" id="KW-0963">Cytoplasm</keyword>
<evidence type="ECO:0000256" key="5">
    <source>
        <dbReference type="ARBA" id="ARBA00023167"/>
    </source>
</evidence>
<dbReference type="Pfam" id="PF00561">
    <property type="entry name" value="Abhydrolase_1"/>
    <property type="match status" value="1"/>
</dbReference>
<evidence type="ECO:0000259" key="9">
    <source>
        <dbReference type="Pfam" id="PF00561"/>
    </source>
</evidence>
<dbReference type="Proteomes" id="UP000551878">
    <property type="component" value="Unassembled WGS sequence"/>
</dbReference>
<dbReference type="PANTHER" id="PTHR32268:SF11">
    <property type="entry name" value="HOMOSERINE O-ACETYLTRANSFERASE"/>
    <property type="match status" value="1"/>
</dbReference>
<accession>A0A840QN94</accession>
<evidence type="ECO:0000256" key="3">
    <source>
        <dbReference type="ARBA" id="ARBA00022605"/>
    </source>
</evidence>
<keyword evidence="5 7" id="KW-0486">Methionine biosynthesis</keyword>
<evidence type="ECO:0000256" key="8">
    <source>
        <dbReference type="PIRSR" id="PIRSR000443-1"/>
    </source>
</evidence>
<dbReference type="InterPro" id="IPR008220">
    <property type="entry name" value="HAT_MetX-like"/>
</dbReference>
<evidence type="ECO:0000313" key="11">
    <source>
        <dbReference type="Proteomes" id="UP000551878"/>
    </source>
</evidence>
<evidence type="ECO:0000256" key="6">
    <source>
        <dbReference type="ARBA" id="ARBA00023315"/>
    </source>
</evidence>
<keyword evidence="3 7" id="KW-0028">Amino-acid biosynthesis</keyword>
<dbReference type="AlphaFoldDB" id="A0A840QN94"/>
<feature type="binding site" evidence="7">
    <location>
        <position position="214"/>
    </location>
    <ligand>
        <name>substrate</name>
    </ligand>
</feature>
<comment type="subcellular location">
    <subcellularLocation>
        <location evidence="7">Cytoplasm</location>
    </subcellularLocation>
</comment>
<dbReference type="GO" id="GO:0004414">
    <property type="term" value="F:homoserine O-acetyltransferase activity"/>
    <property type="evidence" value="ECO:0007669"/>
    <property type="project" value="UniProtKB-UniRule"/>
</dbReference>
<dbReference type="HAMAP" id="MF_00296">
    <property type="entry name" value="MetX_acyltransf"/>
    <property type="match status" value="1"/>
</dbReference>
<reference evidence="10 11" key="1">
    <citation type="submission" date="2020-08" db="EMBL/GenBank/DDBJ databases">
        <title>Genomic Encyclopedia of Type Strains, Phase IV (KMG-IV): sequencing the most valuable type-strain genomes for metagenomic binning, comparative biology and taxonomic classification.</title>
        <authorList>
            <person name="Goeker M."/>
        </authorList>
    </citation>
    <scope>NUCLEOTIDE SEQUENCE [LARGE SCALE GENOMIC DNA]</scope>
    <source>
        <strain evidence="10 11">DSM 24696</strain>
    </source>
</reference>
<feature type="active site" evidence="7 8">
    <location>
        <position position="306"/>
    </location>
</feature>
<dbReference type="Gene3D" id="3.40.50.1820">
    <property type="entry name" value="alpha/beta hydrolase"/>
    <property type="match status" value="1"/>
</dbReference>
<evidence type="ECO:0000313" key="10">
    <source>
        <dbReference type="EMBL" id="MBB5172846.1"/>
    </source>
</evidence>
<evidence type="ECO:0000256" key="1">
    <source>
        <dbReference type="ARBA" id="ARBA00011738"/>
    </source>
</evidence>
<feature type="binding site" evidence="7">
    <location>
        <position position="340"/>
    </location>
    <ligand>
        <name>substrate</name>
    </ligand>
</feature>
<dbReference type="EMBL" id="JACHHB010000003">
    <property type="protein sequence ID" value="MBB5172846.1"/>
    <property type="molecule type" value="Genomic_DNA"/>
</dbReference>
<proteinExistence type="inferred from homology"/>
<dbReference type="FunFam" id="1.10.1740.110:FF:000001">
    <property type="entry name" value="Homoserine O-acetyltransferase"/>
    <property type="match status" value="1"/>
</dbReference>
<name>A0A840QN94_9BACI</name>
<dbReference type="PANTHER" id="PTHR32268">
    <property type="entry name" value="HOMOSERINE O-ACETYLTRANSFERASE"/>
    <property type="match status" value="1"/>
</dbReference>
<dbReference type="PIRSF" id="PIRSF000443">
    <property type="entry name" value="Homoser_Ac_trans"/>
    <property type="match status" value="1"/>
</dbReference>
<dbReference type="EC" id="2.3.1.31" evidence="7"/>
<dbReference type="GO" id="GO:0009092">
    <property type="term" value="P:homoserine metabolic process"/>
    <property type="evidence" value="ECO:0007669"/>
    <property type="project" value="TreeGrafter"/>
</dbReference>
<sequence>MGTETVDGVEVGTVTIGSLKLENGSILKNVQLAYERSGPIDAPIILCCHALTGNQHAMGTEEEPGWWRGVIGPGKYVDTTRYQYICFNVLGGCDGSTGPTTTMPNSEKRYGSQFPFITVRDIVHAQYLALQKWNVIKLHAVIGGSLGGMQVLEWGCLYPDFVNVLCPIAVTPALSDYAIAYNLVARQAIQSDPNFNEGNYDLSANPRKGMEIARMIGMITYRSSNLFNERFHREEKEGWGLSHNDTTYQVESYLKYQGEKFVDRFDANSYLYLLKAMDLHDISRERARPGLYQFQGEIHAFGFEGDLLYPPEEIRQMTEHLTEKGVRATYHGVSSKFGHDGFLVQFDDFGPILQKQLEESREKIV</sequence>
<keyword evidence="11" id="KW-1185">Reference proteome</keyword>
<dbReference type="Gene3D" id="1.10.1740.110">
    <property type="match status" value="1"/>
</dbReference>
<dbReference type="RefSeq" id="WP_184663295.1">
    <property type="nucleotide sequence ID" value="NZ_JACHHB010000003.1"/>
</dbReference>
<comment type="caution">
    <text evidence="10">The sequence shown here is derived from an EMBL/GenBank/DDBJ whole genome shotgun (WGS) entry which is preliminary data.</text>
</comment>
<keyword evidence="4 7" id="KW-0808">Transferase</keyword>